<evidence type="ECO:0000313" key="4">
    <source>
        <dbReference type="Proteomes" id="UP001187531"/>
    </source>
</evidence>
<dbReference type="PANTHER" id="PTHR15665:SF1">
    <property type="entry name" value="PROTEIN ASTEROID HOMOLOG 1"/>
    <property type="match status" value="1"/>
</dbReference>
<evidence type="ECO:0000256" key="1">
    <source>
        <dbReference type="ARBA" id="ARBA00007398"/>
    </source>
</evidence>
<dbReference type="SUPFAM" id="SSF88723">
    <property type="entry name" value="PIN domain-like"/>
    <property type="match status" value="1"/>
</dbReference>
<dbReference type="EMBL" id="JAVRJZ010000007">
    <property type="protein sequence ID" value="KAK2720929.1"/>
    <property type="molecule type" value="Genomic_DNA"/>
</dbReference>
<reference evidence="3" key="1">
    <citation type="submission" date="2023-07" db="EMBL/GenBank/DDBJ databases">
        <title>Chromosome-level genome assembly of Artemia franciscana.</title>
        <authorList>
            <person name="Jo E."/>
        </authorList>
    </citation>
    <scope>NUCLEOTIDE SEQUENCE</scope>
    <source>
        <tissue evidence="3">Whole body</tissue>
    </source>
</reference>
<feature type="domain" description="XPG N-terminal" evidence="2">
    <location>
        <begin position="1"/>
        <end position="103"/>
    </location>
</feature>
<dbReference type="AlphaFoldDB" id="A0AA88LCB2"/>
<name>A0AA88LCB2_ARTSF</name>
<proteinExistence type="inferred from homology"/>
<comment type="caution">
    <text evidence="3">The sequence shown here is derived from an EMBL/GenBank/DDBJ whole genome shotgun (WGS) entry which is preliminary data.</text>
</comment>
<dbReference type="InterPro" id="IPR029060">
    <property type="entry name" value="PIN-like_dom_sf"/>
</dbReference>
<accession>A0AA88LCB2</accession>
<dbReference type="Proteomes" id="UP001187531">
    <property type="component" value="Unassembled WGS sequence"/>
</dbReference>
<evidence type="ECO:0000259" key="2">
    <source>
        <dbReference type="SMART" id="SM00485"/>
    </source>
</evidence>
<dbReference type="GO" id="GO:0004518">
    <property type="term" value="F:nuclease activity"/>
    <property type="evidence" value="ECO:0007669"/>
    <property type="project" value="InterPro"/>
</dbReference>
<organism evidence="3 4">
    <name type="scientific">Artemia franciscana</name>
    <name type="common">Brine shrimp</name>
    <name type="synonym">Artemia sanfranciscana</name>
    <dbReference type="NCBI Taxonomy" id="6661"/>
    <lineage>
        <taxon>Eukaryota</taxon>
        <taxon>Metazoa</taxon>
        <taxon>Ecdysozoa</taxon>
        <taxon>Arthropoda</taxon>
        <taxon>Crustacea</taxon>
        <taxon>Branchiopoda</taxon>
        <taxon>Anostraca</taxon>
        <taxon>Artemiidae</taxon>
        <taxon>Artemia</taxon>
    </lineage>
</organism>
<dbReference type="Gene3D" id="3.40.50.1010">
    <property type="entry name" value="5'-nuclease"/>
    <property type="match status" value="1"/>
</dbReference>
<dbReference type="InterPro" id="IPR006085">
    <property type="entry name" value="XPG_DNA_repair_N"/>
</dbReference>
<dbReference type="SMART" id="SM00485">
    <property type="entry name" value="XPGN"/>
    <property type="match status" value="1"/>
</dbReference>
<dbReference type="Pfam" id="PF00752">
    <property type="entry name" value="XPG_N"/>
    <property type="match status" value="1"/>
</dbReference>
<dbReference type="PANTHER" id="PTHR15665">
    <property type="entry name" value="ASTEROID PROTEIN"/>
    <property type="match status" value="1"/>
</dbReference>
<protein>
    <recommendedName>
        <fullName evidence="2">XPG N-terminal domain-containing protein</fullName>
    </recommendedName>
</protein>
<dbReference type="InterPro" id="IPR026832">
    <property type="entry name" value="Asteroid"/>
</dbReference>
<evidence type="ECO:0000313" key="3">
    <source>
        <dbReference type="EMBL" id="KAK2720929.1"/>
    </source>
</evidence>
<gene>
    <name evidence="3" type="ORF">QYM36_004721</name>
</gene>
<sequence>MGIRGLFTFVENNQNQFMVDYALHSSTIIVDANNLLHLLYRTCSGLNAAFGGDYDKVYSHFDAFCLLLDTCNIKPIMVFDGGLDVDNRKEKTRKKRIRMRMRAAISCDPYRQGSLEVFPLFGRSIFIDACRKHNFQVVQCDYEADDEIALLSRILNCPVLSGDSDFIIFGIELIPLNSLSFSPSLIKVDGGEKTAISCKMFYVDHFLKKIGSLPRSHLPLVGILLGNDYVDLESFQKLWSGMSISKEKGVTDIHRRLKAVTSWLRGQKIESAIEKILASVPENKKEELQKLIESSLNKDIESPSLVQKILNETEHSTLIYSKNNNPLPQWFSTAYRNHSFPSWILHIPCNHKFLYLPQVEKASRSYSLFSAIDIFRAISAVLLSVDHPDISLLKDDSAKTVGIELGVRVDGKLKHTTISFYNNESERVPHLIEIPKLSSLVRMDFFKKVLKIDEVGISIVDLFPDNLKIFICSIIFWLQVSNPTVQQFQSLILMSLMFDAVPCKIGRVRSVEKTERLRKNLKSESSSDGSICQLWYNLCTKDCLFANEKLLQLYQLDRNLIDSDGYDKDTVHTFAEFQIIFFFAAILNRLLLSPYPECDMMIRYNGLFLYNAVNFTSVRQDWMQVLKNADSVHLLLEKVFDAFSALKINLTNLPKEYKKSRKRKNKITKAIGDDYFSEDDDETNSDEEEVDELTLLGNRFASLLSRQ</sequence>
<comment type="similarity">
    <text evidence="1">Belongs to the asteroid family.</text>
</comment>
<keyword evidence="4" id="KW-1185">Reference proteome</keyword>